<dbReference type="InterPro" id="IPR011701">
    <property type="entry name" value="MFS"/>
</dbReference>
<feature type="transmembrane region" description="Helical" evidence="7">
    <location>
        <begin position="44"/>
        <end position="66"/>
    </location>
</feature>
<evidence type="ECO:0000256" key="7">
    <source>
        <dbReference type="SAM" id="Phobius"/>
    </source>
</evidence>
<dbReference type="Pfam" id="PF07690">
    <property type="entry name" value="MFS_1"/>
    <property type="match status" value="2"/>
</dbReference>
<dbReference type="Gene3D" id="1.20.1250.20">
    <property type="entry name" value="MFS general substrate transporter like domains"/>
    <property type="match status" value="1"/>
</dbReference>
<keyword evidence="4 7" id="KW-0812">Transmembrane</keyword>
<gene>
    <name evidence="9" type="ORF">ACFO0D_19135</name>
</gene>
<feature type="transmembrane region" description="Helical" evidence="7">
    <location>
        <begin position="104"/>
        <end position="127"/>
    </location>
</feature>
<organism evidence="9 10">
    <name type="scientific">Deinococcus hohokamensis</name>
    <dbReference type="NCBI Taxonomy" id="309883"/>
    <lineage>
        <taxon>Bacteria</taxon>
        <taxon>Thermotogati</taxon>
        <taxon>Deinococcota</taxon>
        <taxon>Deinococci</taxon>
        <taxon>Deinococcales</taxon>
        <taxon>Deinococcaceae</taxon>
        <taxon>Deinococcus</taxon>
    </lineage>
</organism>
<dbReference type="Proteomes" id="UP001595952">
    <property type="component" value="Unassembled WGS sequence"/>
</dbReference>
<comment type="subcellular location">
    <subcellularLocation>
        <location evidence="1">Cell membrane</location>
        <topology evidence="1">Multi-pass membrane protein</topology>
    </subcellularLocation>
</comment>
<dbReference type="PROSITE" id="PS00216">
    <property type="entry name" value="SUGAR_TRANSPORT_1"/>
    <property type="match status" value="1"/>
</dbReference>
<evidence type="ECO:0000256" key="2">
    <source>
        <dbReference type="ARBA" id="ARBA00022448"/>
    </source>
</evidence>
<feature type="transmembrane region" description="Helical" evidence="7">
    <location>
        <begin position="269"/>
        <end position="293"/>
    </location>
</feature>
<keyword evidence="6 7" id="KW-0472">Membrane</keyword>
<protein>
    <submittedName>
        <fullName evidence="9">MFS transporter</fullName>
    </submittedName>
</protein>
<feature type="transmembrane region" description="Helical" evidence="7">
    <location>
        <begin position="385"/>
        <end position="406"/>
    </location>
</feature>
<dbReference type="PANTHER" id="PTHR23517:SF3">
    <property type="entry name" value="INTEGRAL MEMBRANE TRANSPORT PROTEIN"/>
    <property type="match status" value="1"/>
</dbReference>
<evidence type="ECO:0000256" key="6">
    <source>
        <dbReference type="ARBA" id="ARBA00023136"/>
    </source>
</evidence>
<dbReference type="InterPro" id="IPR020846">
    <property type="entry name" value="MFS_dom"/>
</dbReference>
<sequence>MIAAFRALHPSVRVRLLTTFLSKVFGTTVLPFMGLLFAREAGAAVAGLLLGAQYLVQFVVGLYGGAASDSLGRRRMMVWGEAIKVAAFGIMLLAALSGQLLWPIFGALLVLAVGNGLSGPAGEALLIDASTPEDRSFMYAVNYWGNNLGYLLGAPLGALLFTEHLGVLMGLLAAMAVVILWVTARFIQDVHQPRSRQDRAPVGLGALAASYRQVATDRPFLWFTLSGVLILTLEFARTSFLAVRLDEDLRGGRVHLPLLGEVAFDGPRALALLSAENTFLIVIGTAAVAAFLTRRDPRRWMLVGFALFGLGYSAVMLLSAPWALLLAGVVFSVGELLYVPSRQAVLADMVDPARRGAYMAVGSMVFQFGKLLAAGGLMLRPLLGQGGLVALMLGFTVLGSLIGWGASARVAATAGQPAAAD</sequence>
<feature type="domain" description="Major facilitator superfamily (MFS) profile" evidence="8">
    <location>
        <begin position="1"/>
        <end position="411"/>
    </location>
</feature>
<dbReference type="EMBL" id="JBHSEI010000017">
    <property type="protein sequence ID" value="MFC4640447.1"/>
    <property type="molecule type" value="Genomic_DNA"/>
</dbReference>
<proteinExistence type="predicted"/>
<feature type="transmembrane region" description="Helical" evidence="7">
    <location>
        <begin position="20"/>
        <end position="38"/>
    </location>
</feature>
<feature type="transmembrane region" description="Helical" evidence="7">
    <location>
        <begin position="167"/>
        <end position="187"/>
    </location>
</feature>
<evidence type="ECO:0000259" key="8">
    <source>
        <dbReference type="PROSITE" id="PS50850"/>
    </source>
</evidence>
<evidence type="ECO:0000313" key="9">
    <source>
        <dbReference type="EMBL" id="MFC4640447.1"/>
    </source>
</evidence>
<evidence type="ECO:0000256" key="4">
    <source>
        <dbReference type="ARBA" id="ARBA00022692"/>
    </source>
</evidence>
<evidence type="ECO:0000256" key="1">
    <source>
        <dbReference type="ARBA" id="ARBA00004651"/>
    </source>
</evidence>
<feature type="transmembrane region" description="Helical" evidence="7">
    <location>
        <begin position="220"/>
        <end position="243"/>
    </location>
</feature>
<dbReference type="SUPFAM" id="SSF103473">
    <property type="entry name" value="MFS general substrate transporter"/>
    <property type="match status" value="1"/>
</dbReference>
<feature type="transmembrane region" description="Helical" evidence="7">
    <location>
        <begin position="139"/>
        <end position="161"/>
    </location>
</feature>
<dbReference type="PROSITE" id="PS50850">
    <property type="entry name" value="MFS"/>
    <property type="match status" value="1"/>
</dbReference>
<dbReference type="InterPro" id="IPR050171">
    <property type="entry name" value="MFS_Transporters"/>
</dbReference>
<feature type="transmembrane region" description="Helical" evidence="7">
    <location>
        <begin position="300"/>
        <end position="318"/>
    </location>
</feature>
<evidence type="ECO:0000313" key="10">
    <source>
        <dbReference type="Proteomes" id="UP001595952"/>
    </source>
</evidence>
<keyword evidence="2" id="KW-0813">Transport</keyword>
<keyword evidence="10" id="KW-1185">Reference proteome</keyword>
<feature type="transmembrane region" description="Helical" evidence="7">
    <location>
        <begin position="78"/>
        <end position="98"/>
    </location>
</feature>
<comment type="caution">
    <text evidence="9">The sequence shown here is derived from an EMBL/GenBank/DDBJ whole genome shotgun (WGS) entry which is preliminary data.</text>
</comment>
<keyword evidence="3" id="KW-1003">Cell membrane</keyword>
<keyword evidence="5 7" id="KW-1133">Transmembrane helix</keyword>
<evidence type="ECO:0000256" key="5">
    <source>
        <dbReference type="ARBA" id="ARBA00022989"/>
    </source>
</evidence>
<dbReference type="InterPro" id="IPR005829">
    <property type="entry name" value="Sugar_transporter_CS"/>
</dbReference>
<dbReference type="PANTHER" id="PTHR23517">
    <property type="entry name" value="RESISTANCE PROTEIN MDTM, PUTATIVE-RELATED-RELATED"/>
    <property type="match status" value="1"/>
</dbReference>
<dbReference type="InterPro" id="IPR036259">
    <property type="entry name" value="MFS_trans_sf"/>
</dbReference>
<feature type="transmembrane region" description="Helical" evidence="7">
    <location>
        <begin position="357"/>
        <end position="379"/>
    </location>
</feature>
<dbReference type="RefSeq" id="WP_380063428.1">
    <property type="nucleotide sequence ID" value="NZ_JBHSEI010000017.1"/>
</dbReference>
<name>A0ABV9IDM1_9DEIO</name>
<evidence type="ECO:0000256" key="3">
    <source>
        <dbReference type="ARBA" id="ARBA00022475"/>
    </source>
</evidence>
<reference evidence="10" key="1">
    <citation type="journal article" date="2019" name="Int. J. Syst. Evol. Microbiol.">
        <title>The Global Catalogue of Microorganisms (GCM) 10K type strain sequencing project: providing services to taxonomists for standard genome sequencing and annotation.</title>
        <authorList>
            <consortium name="The Broad Institute Genomics Platform"/>
            <consortium name="The Broad Institute Genome Sequencing Center for Infectious Disease"/>
            <person name="Wu L."/>
            <person name="Ma J."/>
        </authorList>
    </citation>
    <scope>NUCLEOTIDE SEQUENCE [LARGE SCALE GENOMIC DNA]</scope>
    <source>
        <strain evidence="10">CCUG 55995</strain>
    </source>
</reference>
<accession>A0ABV9IDM1</accession>